<dbReference type="InterPro" id="IPR029063">
    <property type="entry name" value="SAM-dependent_MTases_sf"/>
</dbReference>
<evidence type="ECO:0000259" key="9">
    <source>
        <dbReference type="Pfam" id="PF01555"/>
    </source>
</evidence>
<feature type="domain" description="DNA methylase N-4/N-6" evidence="9">
    <location>
        <begin position="12"/>
        <end position="54"/>
    </location>
</feature>
<evidence type="ECO:0000256" key="5">
    <source>
        <dbReference type="ARBA" id="ARBA00022691"/>
    </source>
</evidence>
<dbReference type="PROSITE" id="PS00093">
    <property type="entry name" value="N4_MTASE"/>
    <property type="match status" value="1"/>
</dbReference>
<keyword evidence="4" id="KW-0808">Transferase</keyword>
<evidence type="ECO:0000313" key="10">
    <source>
        <dbReference type="EMBL" id="HGZ44376.1"/>
    </source>
</evidence>
<evidence type="ECO:0000256" key="1">
    <source>
        <dbReference type="ARBA" id="ARBA00010203"/>
    </source>
</evidence>
<dbReference type="GO" id="GO:0008170">
    <property type="term" value="F:N-methyltransferase activity"/>
    <property type="evidence" value="ECO:0007669"/>
    <property type="project" value="InterPro"/>
</dbReference>
<comment type="caution">
    <text evidence="10">The sequence shown here is derived from an EMBL/GenBank/DDBJ whole genome shotgun (WGS) entry which is preliminary data.</text>
</comment>
<dbReference type="EC" id="2.1.1.113" evidence="2"/>
<keyword evidence="7" id="KW-0238">DNA-binding</keyword>
<dbReference type="GO" id="GO:0015667">
    <property type="term" value="F:site-specific DNA-methyltransferase (cytosine-N4-specific) activity"/>
    <property type="evidence" value="ECO:0007669"/>
    <property type="project" value="UniProtKB-EC"/>
</dbReference>
<protein>
    <recommendedName>
        <fullName evidence="2">site-specific DNA-methyltransferase (cytosine-N(4)-specific)</fullName>
        <ecNumber evidence="2">2.1.1.113</ecNumber>
    </recommendedName>
</protein>
<name>A0A832MN51_UNCEI</name>
<evidence type="ECO:0000256" key="8">
    <source>
        <dbReference type="ARBA" id="ARBA00049120"/>
    </source>
</evidence>
<evidence type="ECO:0000256" key="4">
    <source>
        <dbReference type="ARBA" id="ARBA00022679"/>
    </source>
</evidence>
<dbReference type="GO" id="GO:0009307">
    <property type="term" value="P:DNA restriction-modification system"/>
    <property type="evidence" value="ECO:0007669"/>
    <property type="project" value="UniProtKB-KW"/>
</dbReference>
<dbReference type="Pfam" id="PF01555">
    <property type="entry name" value="N6_N4_Mtase"/>
    <property type="match status" value="1"/>
</dbReference>
<dbReference type="SUPFAM" id="SSF53335">
    <property type="entry name" value="S-adenosyl-L-methionine-dependent methyltransferases"/>
    <property type="match status" value="1"/>
</dbReference>
<dbReference type="GO" id="GO:0003677">
    <property type="term" value="F:DNA binding"/>
    <property type="evidence" value="ECO:0007669"/>
    <property type="project" value="UniProtKB-KW"/>
</dbReference>
<dbReference type="Gene3D" id="3.40.50.150">
    <property type="entry name" value="Vaccinia Virus protein VP39"/>
    <property type="match status" value="2"/>
</dbReference>
<evidence type="ECO:0000256" key="7">
    <source>
        <dbReference type="ARBA" id="ARBA00023125"/>
    </source>
</evidence>
<dbReference type="EMBL" id="DSQF01000026">
    <property type="protein sequence ID" value="HGZ44376.1"/>
    <property type="molecule type" value="Genomic_DNA"/>
</dbReference>
<accession>A0A832MN51</accession>
<dbReference type="InterPro" id="IPR017985">
    <property type="entry name" value="MeTrfase_CN4_CS"/>
</dbReference>
<sequence length="350" mass="39405">MFPLEFPLRRLAYAQKDEWVLDPFCGRGTTLFAARLRGLRCVGIDSNPIAAAIAAAKLADPTPDAIIERAGDIIASAGEPVEVPHGVFWRMCFNPTTLRDICVLREHFIRSCSTDEDVALRALMLGILHGPKHKTAPTYLSNQMPRTYATKPDAAIRFWEKQRLTRPPAVDVLDVISRRARYTFAATPPATGGEVHLGDARRANRLLSRERRFSWVITSPPYFGMRTYRPDQWLRNWFLGGEPRVDYAQEGQLAHHADKFADELAAVWRAVARRCHDGARLIVRFGYLPSIPVDVRAMLRSSLEKADAGWRITRWVDAGSSSNGKRQSRQFGRCTEDAACEIDAYARLEA</sequence>
<keyword evidence="6" id="KW-0680">Restriction system</keyword>
<evidence type="ECO:0000256" key="3">
    <source>
        <dbReference type="ARBA" id="ARBA00022603"/>
    </source>
</evidence>
<keyword evidence="5" id="KW-0949">S-adenosyl-L-methionine</keyword>
<comment type="similarity">
    <text evidence="1">Belongs to the N(4)/N(6)-methyltransferase family. N(4) subfamily.</text>
</comment>
<dbReference type="AlphaFoldDB" id="A0A832MN51"/>
<organism evidence="10">
    <name type="scientific">Eiseniibacteriota bacterium</name>
    <dbReference type="NCBI Taxonomy" id="2212470"/>
    <lineage>
        <taxon>Bacteria</taxon>
        <taxon>Candidatus Eiseniibacteriota</taxon>
    </lineage>
</organism>
<dbReference type="GO" id="GO:0032259">
    <property type="term" value="P:methylation"/>
    <property type="evidence" value="ECO:0007669"/>
    <property type="project" value="UniProtKB-KW"/>
</dbReference>
<reference evidence="10" key="1">
    <citation type="journal article" date="2020" name="mSystems">
        <title>Genome- and Community-Level Interaction Insights into Carbon Utilization and Element Cycling Functions of Hydrothermarchaeota in Hydrothermal Sediment.</title>
        <authorList>
            <person name="Zhou Z."/>
            <person name="Liu Y."/>
            <person name="Xu W."/>
            <person name="Pan J."/>
            <person name="Luo Z.H."/>
            <person name="Li M."/>
        </authorList>
    </citation>
    <scope>NUCLEOTIDE SEQUENCE [LARGE SCALE GENOMIC DNA]</scope>
    <source>
        <strain evidence="10">SpSt-381</strain>
    </source>
</reference>
<evidence type="ECO:0000256" key="6">
    <source>
        <dbReference type="ARBA" id="ARBA00022747"/>
    </source>
</evidence>
<keyword evidence="3" id="KW-0489">Methyltransferase</keyword>
<proteinExistence type="inferred from homology"/>
<evidence type="ECO:0000256" key="2">
    <source>
        <dbReference type="ARBA" id="ARBA00012185"/>
    </source>
</evidence>
<gene>
    <name evidence="10" type="ORF">ENR23_13345</name>
</gene>
<dbReference type="InterPro" id="IPR002941">
    <property type="entry name" value="DNA_methylase_N4/N6"/>
</dbReference>
<comment type="catalytic activity">
    <reaction evidence="8">
        <text>a 2'-deoxycytidine in DNA + S-adenosyl-L-methionine = an N(4)-methyl-2'-deoxycytidine in DNA + S-adenosyl-L-homocysteine + H(+)</text>
        <dbReference type="Rhea" id="RHEA:16857"/>
        <dbReference type="Rhea" id="RHEA-COMP:11369"/>
        <dbReference type="Rhea" id="RHEA-COMP:13674"/>
        <dbReference type="ChEBI" id="CHEBI:15378"/>
        <dbReference type="ChEBI" id="CHEBI:57856"/>
        <dbReference type="ChEBI" id="CHEBI:59789"/>
        <dbReference type="ChEBI" id="CHEBI:85452"/>
        <dbReference type="ChEBI" id="CHEBI:137933"/>
        <dbReference type="EC" id="2.1.1.113"/>
    </reaction>
</comment>